<gene>
    <name evidence="2" type="ORF">ERS008476_04042</name>
</gene>
<proteinExistence type="predicted"/>
<keyword evidence="1" id="KW-1133">Transmembrane helix</keyword>
<accession>A0A0H5M0Z7</accession>
<dbReference type="Proteomes" id="UP000043316">
    <property type="component" value="Unassembled WGS sequence"/>
</dbReference>
<feature type="transmembrane region" description="Helical" evidence="1">
    <location>
        <begin position="7"/>
        <end position="29"/>
    </location>
</feature>
<dbReference type="AlphaFoldDB" id="A0A0H5M0Z7"/>
<evidence type="ECO:0000256" key="1">
    <source>
        <dbReference type="SAM" id="Phobius"/>
    </source>
</evidence>
<keyword evidence="1" id="KW-0472">Membrane</keyword>
<dbReference type="GeneID" id="61816499"/>
<evidence type="ECO:0000313" key="3">
    <source>
        <dbReference type="Proteomes" id="UP000043316"/>
    </source>
</evidence>
<name>A0A0H5M0Z7_YERIN</name>
<protein>
    <submittedName>
        <fullName evidence="2">Uncharacterized protein</fullName>
    </submittedName>
</protein>
<evidence type="ECO:0000313" key="2">
    <source>
        <dbReference type="EMBL" id="CRY56995.1"/>
    </source>
</evidence>
<organism evidence="2 3">
    <name type="scientific">Yersinia intermedia</name>
    <dbReference type="NCBI Taxonomy" id="631"/>
    <lineage>
        <taxon>Bacteria</taxon>
        <taxon>Pseudomonadati</taxon>
        <taxon>Pseudomonadota</taxon>
        <taxon>Gammaproteobacteria</taxon>
        <taxon>Enterobacterales</taxon>
        <taxon>Yersiniaceae</taxon>
        <taxon>Yersinia</taxon>
    </lineage>
</organism>
<feature type="transmembrane region" description="Helical" evidence="1">
    <location>
        <begin position="49"/>
        <end position="76"/>
    </location>
</feature>
<keyword evidence="1" id="KW-0812">Transmembrane</keyword>
<dbReference type="EMBL" id="CWJI01000019">
    <property type="protein sequence ID" value="CRY56995.1"/>
    <property type="molecule type" value="Genomic_DNA"/>
</dbReference>
<sequence>MKMAESVFFYIFWFAWMFCFISLLSVEFIPSLVTQFYSRYFGLIFSDDAYGSLIATLLWSSLTLTIAIMMLIYLFFKGRDSPQF</sequence>
<reference evidence="3" key="1">
    <citation type="submission" date="2015-03" db="EMBL/GenBank/DDBJ databases">
        <authorList>
            <consortium name="Pathogen Informatics"/>
        </authorList>
    </citation>
    <scope>NUCLEOTIDE SEQUENCE [LARGE SCALE GENOMIC DNA]</scope>
    <source>
        <strain evidence="3">R148</strain>
    </source>
</reference>
<dbReference type="RefSeq" id="WP_019211852.1">
    <property type="nucleotide sequence ID" value="NZ_CWJI01000019.1"/>
</dbReference>